<feature type="compositionally biased region" description="Basic and acidic residues" evidence="1">
    <location>
        <begin position="75"/>
        <end position="84"/>
    </location>
</feature>
<accession>A0ABQ3R2M2</accession>
<reference evidence="2" key="1">
    <citation type="submission" date="2024-05" db="EMBL/GenBank/DDBJ databases">
        <title>Whole genome shotgun sequence of Streptomyces violascens NBRC 12920.</title>
        <authorList>
            <person name="Komaki H."/>
            <person name="Tamura T."/>
        </authorList>
    </citation>
    <scope>NUCLEOTIDE SEQUENCE</scope>
    <source>
        <strain evidence="2">NBRC 12920</strain>
    </source>
</reference>
<proteinExistence type="predicted"/>
<dbReference type="Proteomes" id="UP001050808">
    <property type="component" value="Unassembled WGS sequence"/>
</dbReference>
<evidence type="ECO:0000256" key="1">
    <source>
        <dbReference type="SAM" id="MobiDB-lite"/>
    </source>
</evidence>
<feature type="region of interest" description="Disordered" evidence="1">
    <location>
        <begin position="1"/>
        <end position="30"/>
    </location>
</feature>
<feature type="compositionally biased region" description="Gly residues" evidence="1">
    <location>
        <begin position="1"/>
        <end position="10"/>
    </location>
</feature>
<dbReference type="EMBL" id="BNDY01000023">
    <property type="protein sequence ID" value="GHI43779.1"/>
    <property type="molecule type" value="Genomic_DNA"/>
</dbReference>
<keyword evidence="3" id="KW-1185">Reference proteome</keyword>
<evidence type="ECO:0000313" key="3">
    <source>
        <dbReference type="Proteomes" id="UP001050808"/>
    </source>
</evidence>
<evidence type="ECO:0000313" key="2">
    <source>
        <dbReference type="EMBL" id="GHI43779.1"/>
    </source>
</evidence>
<comment type="caution">
    <text evidence="2">The sequence shown here is derived from an EMBL/GenBank/DDBJ whole genome shotgun (WGS) entry which is preliminary data.</text>
</comment>
<gene>
    <name evidence="2" type="ORF">Sviol_81870</name>
</gene>
<feature type="compositionally biased region" description="Low complexity" evidence="1">
    <location>
        <begin position="11"/>
        <end position="26"/>
    </location>
</feature>
<name>A0ABQ3R2M2_9ACTN</name>
<feature type="region of interest" description="Disordered" evidence="1">
    <location>
        <begin position="56"/>
        <end position="84"/>
    </location>
</feature>
<protein>
    <submittedName>
        <fullName evidence="2">Uncharacterized protein</fullName>
    </submittedName>
</protein>
<organism evidence="2 3">
    <name type="scientific">Streptomyces violascens</name>
    <dbReference type="NCBI Taxonomy" id="67381"/>
    <lineage>
        <taxon>Bacteria</taxon>
        <taxon>Bacillati</taxon>
        <taxon>Actinomycetota</taxon>
        <taxon>Actinomycetes</taxon>
        <taxon>Kitasatosporales</taxon>
        <taxon>Streptomycetaceae</taxon>
        <taxon>Streptomyces</taxon>
    </lineage>
</organism>
<sequence>MDQPAGGGGAEASAGRATSAAEAAARPRVESTAITARLAGLRLWDVGRMWGVPLSERERSESALSDGLRGHCAPRRPERQEVKR</sequence>